<dbReference type="RefSeq" id="WP_369752223.1">
    <property type="nucleotide sequence ID" value="NZ_CP165625.1"/>
</dbReference>
<gene>
    <name evidence="2" type="ORF">AB3G34_09120</name>
</gene>
<dbReference type="AlphaFoldDB" id="A0AB39VYX5"/>
<evidence type="ECO:0000313" key="2">
    <source>
        <dbReference type="EMBL" id="XDU94054.1"/>
    </source>
</evidence>
<accession>A0AB39VYX5</accession>
<dbReference type="PANTHER" id="PTHR10357:SF179">
    <property type="entry name" value="NEUTRAL AND BASIC AMINO ACID TRANSPORT PROTEIN RBAT"/>
    <property type="match status" value="1"/>
</dbReference>
<protein>
    <recommendedName>
        <fullName evidence="1">Glycosyl hydrolase family 13 catalytic domain-containing protein</fullName>
    </recommendedName>
</protein>
<dbReference type="InterPro" id="IPR006047">
    <property type="entry name" value="GH13_cat_dom"/>
</dbReference>
<dbReference type="Pfam" id="PF00128">
    <property type="entry name" value="Alpha-amylase"/>
    <property type="match status" value="1"/>
</dbReference>
<dbReference type="SUPFAM" id="SSF51445">
    <property type="entry name" value="(Trans)glycosidases"/>
    <property type="match status" value="1"/>
</dbReference>
<name>A0AB39VYX5_9FLAO</name>
<sequence length="157" mass="18134">MDIQGRTQYELALKAGKSKVEALKIGNEHNRDKSRSPMQWNNQSFAGFSDKSSWIKVNPNYTNLNVVNLDKNENSILNKYKKLIALRNSQLALQYGSYTNLSFSNDCIRFERTFKGEHIKCYFNFGKQPLEIKLNSKETILAGENKMEPDSYLLVKQ</sequence>
<organism evidence="2">
    <name type="scientific">Flavobacterium sp. WC2409</name>
    <dbReference type="NCBI Taxonomy" id="3234139"/>
    <lineage>
        <taxon>Bacteria</taxon>
        <taxon>Pseudomonadati</taxon>
        <taxon>Bacteroidota</taxon>
        <taxon>Flavobacteriia</taxon>
        <taxon>Flavobacteriales</taxon>
        <taxon>Flavobacteriaceae</taxon>
        <taxon>Flavobacterium</taxon>
    </lineage>
</organism>
<dbReference type="Gene3D" id="3.20.20.80">
    <property type="entry name" value="Glycosidases"/>
    <property type="match status" value="1"/>
</dbReference>
<dbReference type="EMBL" id="CP165625">
    <property type="protein sequence ID" value="XDU94054.1"/>
    <property type="molecule type" value="Genomic_DNA"/>
</dbReference>
<reference evidence="2" key="1">
    <citation type="submission" date="2024-07" db="EMBL/GenBank/DDBJ databases">
        <authorList>
            <person name="Biller S.J."/>
        </authorList>
    </citation>
    <scope>NUCLEOTIDE SEQUENCE</scope>
    <source>
        <strain evidence="2">WC2409</strain>
    </source>
</reference>
<proteinExistence type="predicted"/>
<dbReference type="GO" id="GO:0009313">
    <property type="term" value="P:oligosaccharide catabolic process"/>
    <property type="evidence" value="ECO:0007669"/>
    <property type="project" value="TreeGrafter"/>
</dbReference>
<dbReference type="InterPro" id="IPR017853">
    <property type="entry name" value="GH"/>
</dbReference>
<feature type="domain" description="Glycosyl hydrolase family 13 catalytic" evidence="1">
    <location>
        <begin position="5"/>
        <end position="96"/>
    </location>
</feature>
<dbReference type="GO" id="GO:0004556">
    <property type="term" value="F:alpha-amylase activity"/>
    <property type="evidence" value="ECO:0007669"/>
    <property type="project" value="TreeGrafter"/>
</dbReference>
<dbReference type="PANTHER" id="PTHR10357">
    <property type="entry name" value="ALPHA-AMYLASE FAMILY MEMBER"/>
    <property type="match status" value="1"/>
</dbReference>
<evidence type="ECO:0000259" key="1">
    <source>
        <dbReference type="Pfam" id="PF00128"/>
    </source>
</evidence>